<accession>A0AAV2QR87</accession>
<comment type="caution">
    <text evidence="2">The sequence shown here is derived from an EMBL/GenBank/DDBJ whole genome shotgun (WGS) entry which is preliminary data.</text>
</comment>
<feature type="chain" id="PRO_5043932014" evidence="1">
    <location>
        <begin position="19"/>
        <end position="240"/>
    </location>
</feature>
<feature type="signal peptide" evidence="1">
    <location>
        <begin position="1"/>
        <end position="18"/>
    </location>
</feature>
<reference evidence="2 3" key="1">
    <citation type="submission" date="2024-05" db="EMBL/GenBank/DDBJ databases">
        <authorList>
            <person name="Wallberg A."/>
        </authorList>
    </citation>
    <scope>NUCLEOTIDE SEQUENCE [LARGE SCALE GENOMIC DNA]</scope>
</reference>
<protein>
    <submittedName>
        <fullName evidence="2">Uncharacterized protein</fullName>
    </submittedName>
</protein>
<evidence type="ECO:0000256" key="1">
    <source>
        <dbReference type="SAM" id="SignalP"/>
    </source>
</evidence>
<organism evidence="2 3">
    <name type="scientific">Meganyctiphanes norvegica</name>
    <name type="common">Northern krill</name>
    <name type="synonym">Thysanopoda norvegica</name>
    <dbReference type="NCBI Taxonomy" id="48144"/>
    <lineage>
        <taxon>Eukaryota</taxon>
        <taxon>Metazoa</taxon>
        <taxon>Ecdysozoa</taxon>
        <taxon>Arthropoda</taxon>
        <taxon>Crustacea</taxon>
        <taxon>Multicrustacea</taxon>
        <taxon>Malacostraca</taxon>
        <taxon>Eumalacostraca</taxon>
        <taxon>Eucarida</taxon>
        <taxon>Euphausiacea</taxon>
        <taxon>Euphausiidae</taxon>
        <taxon>Meganyctiphanes</taxon>
    </lineage>
</organism>
<gene>
    <name evidence="2" type="ORF">MNOR_LOCUS14640</name>
</gene>
<dbReference type="EMBL" id="CAXKWB010008841">
    <property type="protein sequence ID" value="CAL4092703.1"/>
    <property type="molecule type" value="Genomic_DNA"/>
</dbReference>
<proteinExistence type="predicted"/>
<dbReference type="AlphaFoldDB" id="A0AAV2QR87"/>
<name>A0AAV2QR87_MEGNR</name>
<sequence>MSLLNFILCFSMLPPSKTLFDLPKEPNVCYGPPSTAFGLSSNCILFLGGCHPRTAMFQSSLHLDCYSNYLFLGHHPFPLDGGVPPKDCDVSKFIASGLSKLPCPWSTPLPLDSFLGGCHPRTTMFHCSFHLDCYPNFLVLGQHPLPLASCLGCHPKTAVFHCSFHLDCYPNFLVLGQHSLPLVSFLGSCYPKTAMFQSSLHLDYPNFLVLGQHPLPLDDHSHSLSQVYYLACSIEHQCLD</sequence>
<dbReference type="Proteomes" id="UP001497623">
    <property type="component" value="Unassembled WGS sequence"/>
</dbReference>
<evidence type="ECO:0000313" key="2">
    <source>
        <dbReference type="EMBL" id="CAL4092703.1"/>
    </source>
</evidence>
<keyword evidence="1" id="KW-0732">Signal</keyword>
<evidence type="ECO:0000313" key="3">
    <source>
        <dbReference type="Proteomes" id="UP001497623"/>
    </source>
</evidence>
<keyword evidence="3" id="KW-1185">Reference proteome</keyword>